<keyword evidence="1" id="KW-1133">Transmembrane helix</keyword>
<evidence type="ECO:0000313" key="3">
    <source>
        <dbReference type="Proteomes" id="UP001138686"/>
    </source>
</evidence>
<feature type="transmembrane region" description="Helical" evidence="1">
    <location>
        <begin position="45"/>
        <end position="68"/>
    </location>
</feature>
<name>A0A9X1FN46_9FLAO</name>
<gene>
    <name evidence="2" type="ORF">KXJ69_01285</name>
</gene>
<dbReference type="Proteomes" id="UP001138686">
    <property type="component" value="Unassembled WGS sequence"/>
</dbReference>
<evidence type="ECO:0000313" key="2">
    <source>
        <dbReference type="EMBL" id="MBW2936717.1"/>
    </source>
</evidence>
<comment type="caution">
    <text evidence="2">The sequence shown here is derived from an EMBL/GenBank/DDBJ whole genome shotgun (WGS) entry which is preliminary data.</text>
</comment>
<keyword evidence="3" id="KW-1185">Reference proteome</keyword>
<organism evidence="2 3">
    <name type="scientific">Halomarinibacterium sedimenti</name>
    <dbReference type="NCBI Taxonomy" id="2857106"/>
    <lineage>
        <taxon>Bacteria</taxon>
        <taxon>Pseudomonadati</taxon>
        <taxon>Bacteroidota</taxon>
        <taxon>Flavobacteriia</taxon>
        <taxon>Flavobacteriales</taxon>
        <taxon>Flavobacteriaceae</taxon>
        <taxon>Halomarinibacterium</taxon>
    </lineage>
</organism>
<reference evidence="2" key="1">
    <citation type="submission" date="2021-07" db="EMBL/GenBank/DDBJ databases">
        <title>Aureisphaera sp. CAU 1614 isolated from sea sediment.</title>
        <authorList>
            <person name="Kim W."/>
        </authorList>
    </citation>
    <scope>NUCLEOTIDE SEQUENCE</scope>
    <source>
        <strain evidence="2">CAU 1614</strain>
    </source>
</reference>
<feature type="transmembrane region" description="Helical" evidence="1">
    <location>
        <begin position="12"/>
        <end position="33"/>
    </location>
</feature>
<sequence length="77" mass="9052">MFKKIVNHKNFWRSVVTLAIAFAVLFCIFKWAIEGFSFEFISRDPVVFLLSIGLGGFVYGFFVTYGKFWKKLKENQK</sequence>
<dbReference type="AlphaFoldDB" id="A0A9X1FN46"/>
<accession>A0A9X1FN46</accession>
<keyword evidence="1" id="KW-0812">Transmembrane</keyword>
<proteinExistence type="predicted"/>
<evidence type="ECO:0000256" key="1">
    <source>
        <dbReference type="SAM" id="Phobius"/>
    </source>
</evidence>
<keyword evidence="1" id="KW-0472">Membrane</keyword>
<dbReference type="RefSeq" id="WP_219050528.1">
    <property type="nucleotide sequence ID" value="NZ_JAHWDP010000001.1"/>
</dbReference>
<protein>
    <submittedName>
        <fullName evidence="2">Uncharacterized protein</fullName>
    </submittedName>
</protein>
<dbReference type="EMBL" id="JAHWDP010000001">
    <property type="protein sequence ID" value="MBW2936717.1"/>
    <property type="molecule type" value="Genomic_DNA"/>
</dbReference>